<dbReference type="AlphaFoldDB" id="A0A1Z4LN42"/>
<dbReference type="Proteomes" id="UP000218418">
    <property type="component" value="Chromosome"/>
</dbReference>
<feature type="domain" description="YHYH" evidence="1">
    <location>
        <begin position="141"/>
        <end position="245"/>
    </location>
</feature>
<evidence type="ECO:0000313" key="3">
    <source>
        <dbReference type="Proteomes" id="UP000218418"/>
    </source>
</evidence>
<name>A0A1Z4LN42_9CYAN</name>
<gene>
    <name evidence="2" type="ORF">NIES267_21250</name>
</gene>
<sequence length="392" mass="43445">MVEEVSFIALLQIRTNPQGYGIRLLKLFSNINTIKLGKRLIMKMQRIAVNGVLHAAKLTVVMLLSCGCSSLAQSSTTATDCTTYKKAFGLHLDSELANCTADSLEVTATGLPDLNSGTSEDVPMVGIQSWIQRVAVPYDYQWRIPLKPQWLNEPVEASARGPIAVAADGVPIFHYERRPDVSTSLDNYEERNDTVVQGELDQCGGHSGQGEDYHYHYAPVCLMDKHNPELPIAFGLDGAPIYFGEGGDDYYGRGRYSHLNYLPDEELDECNALRLPDGSYVHYTTKTPPYVVGCHHGFFDSRLQIEPPTFDALAQGTSSPFGGSYGEPVSTLITDFKRNENGEYRLDFNSLTTPGVTSSVVYRKTSSDCWEFEYQKVAGETVQTTTACRHQH</sequence>
<keyword evidence="3" id="KW-1185">Reference proteome</keyword>
<organism evidence="2 3">
    <name type="scientific">Calothrix parasitica NIES-267</name>
    <dbReference type="NCBI Taxonomy" id="1973488"/>
    <lineage>
        <taxon>Bacteria</taxon>
        <taxon>Bacillati</taxon>
        <taxon>Cyanobacteriota</taxon>
        <taxon>Cyanophyceae</taxon>
        <taxon>Nostocales</taxon>
        <taxon>Calotrichaceae</taxon>
        <taxon>Calothrix</taxon>
    </lineage>
</organism>
<dbReference type="EMBL" id="AP018227">
    <property type="protein sequence ID" value="BAY82641.1"/>
    <property type="molecule type" value="Genomic_DNA"/>
</dbReference>
<accession>A0A1Z4LN42</accession>
<evidence type="ECO:0000259" key="1">
    <source>
        <dbReference type="Pfam" id="PF14240"/>
    </source>
</evidence>
<dbReference type="Pfam" id="PF14240">
    <property type="entry name" value="YHYH"/>
    <property type="match status" value="1"/>
</dbReference>
<dbReference type="InterPro" id="IPR025924">
    <property type="entry name" value="YHYH_dom"/>
</dbReference>
<protein>
    <recommendedName>
        <fullName evidence="1">YHYH domain-containing protein</fullName>
    </recommendedName>
</protein>
<reference evidence="2 3" key="1">
    <citation type="submission" date="2017-06" db="EMBL/GenBank/DDBJ databases">
        <title>Genome sequencing of cyanobaciteial culture collection at National Institute for Environmental Studies (NIES).</title>
        <authorList>
            <person name="Hirose Y."/>
            <person name="Shimura Y."/>
            <person name="Fujisawa T."/>
            <person name="Nakamura Y."/>
            <person name="Kawachi M."/>
        </authorList>
    </citation>
    <scope>NUCLEOTIDE SEQUENCE [LARGE SCALE GENOMIC DNA]</scope>
    <source>
        <strain evidence="2 3">NIES-267</strain>
    </source>
</reference>
<dbReference type="OrthoDB" id="9796530at2"/>
<evidence type="ECO:0000313" key="2">
    <source>
        <dbReference type="EMBL" id="BAY82641.1"/>
    </source>
</evidence>
<proteinExistence type="predicted"/>